<feature type="coiled-coil region" evidence="1">
    <location>
        <begin position="91"/>
        <end position="166"/>
    </location>
</feature>
<dbReference type="EMBL" id="JAYGGQ010000019">
    <property type="protein sequence ID" value="MEA5456931.1"/>
    <property type="molecule type" value="Genomic_DNA"/>
</dbReference>
<evidence type="ECO:0000313" key="3">
    <source>
        <dbReference type="Proteomes" id="UP001304769"/>
    </source>
</evidence>
<proteinExistence type="predicted"/>
<accession>A0ABU5TB63</accession>
<organism evidence="2 3">
    <name type="scientific">Sinomonas terricola</name>
    <dbReference type="NCBI Taxonomy" id="3110330"/>
    <lineage>
        <taxon>Bacteria</taxon>
        <taxon>Bacillati</taxon>
        <taxon>Actinomycetota</taxon>
        <taxon>Actinomycetes</taxon>
        <taxon>Micrococcales</taxon>
        <taxon>Micrococcaceae</taxon>
        <taxon>Sinomonas</taxon>
    </lineage>
</organism>
<comment type="caution">
    <text evidence="2">The sequence shown here is derived from an EMBL/GenBank/DDBJ whole genome shotgun (WGS) entry which is preliminary data.</text>
</comment>
<gene>
    <name evidence="2" type="ORF">SPF06_19590</name>
</gene>
<dbReference type="Proteomes" id="UP001304769">
    <property type="component" value="Unassembled WGS sequence"/>
</dbReference>
<dbReference type="Pfam" id="PF19776">
    <property type="entry name" value="DUF6262"/>
    <property type="match status" value="1"/>
</dbReference>
<protein>
    <submittedName>
        <fullName evidence="2">DUF6262 family protein</fullName>
    </submittedName>
</protein>
<evidence type="ECO:0000313" key="2">
    <source>
        <dbReference type="EMBL" id="MEA5456931.1"/>
    </source>
</evidence>
<sequence length="180" mass="20073">MTPEADPSPLTAARRRDVDLRRARVAQALEAMQADGSEITISSVAARARVHRSFIHRHLDLRANVYSAADQQPSAEASAATATRHSLEADNLNLRATLRRQTQHIADLEARLSEVLGEQAYTRTGLGAPRNHAVLEEQNHALQNEIQELRAKLQDRDEELGAAREAHRQLMGQVNRRGQR</sequence>
<evidence type="ECO:0000256" key="1">
    <source>
        <dbReference type="SAM" id="Coils"/>
    </source>
</evidence>
<dbReference type="InterPro" id="IPR046229">
    <property type="entry name" value="TnpC-like"/>
</dbReference>
<dbReference type="RefSeq" id="WP_323280841.1">
    <property type="nucleotide sequence ID" value="NZ_JAYGGQ010000019.1"/>
</dbReference>
<keyword evidence="1" id="KW-0175">Coiled coil</keyword>
<reference evidence="2 3" key="1">
    <citation type="submission" date="2023-12" db="EMBL/GenBank/DDBJ databases">
        <title>Sinomonas terricola sp. nov, isolated from litchi orchard soil in Guangdong, PR China.</title>
        <authorList>
            <person name="Jiaxin W."/>
            <person name="Yang Z."/>
            <person name="Honghui Z."/>
        </authorList>
    </citation>
    <scope>NUCLEOTIDE SEQUENCE [LARGE SCALE GENOMIC DNA]</scope>
    <source>
        <strain evidence="2 3">JGH33</strain>
    </source>
</reference>
<keyword evidence="3" id="KW-1185">Reference proteome</keyword>
<name>A0ABU5TB63_9MICC</name>